<dbReference type="SMART" id="SM00034">
    <property type="entry name" value="CLECT"/>
    <property type="match status" value="1"/>
</dbReference>
<protein>
    <submittedName>
        <fullName evidence="2">Aggrecan core protein</fullName>
    </submittedName>
</protein>
<organism evidence="2 3">
    <name type="scientific">Merluccius polli</name>
    <name type="common">Benguela hake</name>
    <name type="synonym">Merluccius cadenati</name>
    <dbReference type="NCBI Taxonomy" id="89951"/>
    <lineage>
        <taxon>Eukaryota</taxon>
        <taxon>Metazoa</taxon>
        <taxon>Chordata</taxon>
        <taxon>Craniata</taxon>
        <taxon>Vertebrata</taxon>
        <taxon>Euteleostomi</taxon>
        <taxon>Actinopterygii</taxon>
        <taxon>Neopterygii</taxon>
        <taxon>Teleostei</taxon>
        <taxon>Neoteleostei</taxon>
        <taxon>Acanthomorphata</taxon>
        <taxon>Zeiogadaria</taxon>
        <taxon>Gadariae</taxon>
        <taxon>Gadiformes</taxon>
        <taxon>Gadoidei</taxon>
        <taxon>Merlucciidae</taxon>
        <taxon>Merluccius</taxon>
    </lineage>
</organism>
<evidence type="ECO:0000313" key="3">
    <source>
        <dbReference type="Proteomes" id="UP001174136"/>
    </source>
</evidence>
<gene>
    <name evidence="2" type="primary">ACAN_2</name>
    <name evidence="2" type="ORF">N1851_031535</name>
</gene>
<proteinExistence type="predicted"/>
<dbReference type="EMBL" id="JAOPHQ010006021">
    <property type="protein sequence ID" value="KAK0133091.1"/>
    <property type="molecule type" value="Genomic_DNA"/>
</dbReference>
<dbReference type="PANTHER" id="PTHR45784:SF3">
    <property type="entry name" value="C-TYPE LECTIN DOMAIN FAMILY 4 MEMBER K-LIKE-RELATED"/>
    <property type="match status" value="1"/>
</dbReference>
<dbReference type="PANTHER" id="PTHR45784">
    <property type="entry name" value="C-TYPE LECTIN DOMAIN FAMILY 20 MEMBER A-RELATED"/>
    <property type="match status" value="1"/>
</dbReference>
<reference evidence="2" key="1">
    <citation type="journal article" date="2023" name="Front. Mar. Sci.">
        <title>A new Merluccius polli reference genome to investigate the effects of global change in West African waters.</title>
        <authorList>
            <person name="Mateo J.L."/>
            <person name="Blanco-Fernandez C."/>
            <person name="Garcia-Vazquez E."/>
            <person name="Machado-Schiaffino G."/>
        </authorList>
    </citation>
    <scope>NUCLEOTIDE SEQUENCE</scope>
    <source>
        <strain evidence="2">C29</strain>
        <tissue evidence="2">Fin</tissue>
    </source>
</reference>
<dbReference type="AlphaFoldDB" id="A0AA47M3T4"/>
<dbReference type="InterPro" id="IPR016186">
    <property type="entry name" value="C-type_lectin-like/link_sf"/>
</dbReference>
<sequence>MDEATGGRPSIQPPCLIASAWGENPSISESASLIQCHQSQKVRLQSQGICQGQRSQGHKKGKWRDAILELLERAEERARRDEAWEERLLNSSSDASTQLFPTLSLAKADHCRHLAPVPLPQAQVTKTGVTSNIRVNGHKTAGGFKFRIYGVMEIESRALRLINTWYVDTFFKFAVKRNLTVNHVIIPPIPGLCIGPSFCDHYRQHCLVETPKTWLDAQSHCRERGFDLATIDNMGAMIALHPLEWHWSLADNHFYKEGERNYRNFKSAPNSGDAVVTSKDGMWSSTWNRSKLRVPMCYDGKEYTATANKQGRDRYVRVLQAMPLKAAREYCRSHHTDLVSIRNPAENQVVQEEADGHEVWIGLFRDTWRWSDGRYSSFRFWNPDQLFSVGKNIYCGAVIKETGRWDRVLCTTMMPFLCTCTKTRVFRVKVHSEDLQDLNDPATKAAILKQIQQLVEDATSTNAHKITWRTHPDGQVFTREQCHQGDCDSSPGRMDNIYNSWWKMRRRPTHIRSHGEHILMDRSSPGSSVIKETVTLLLDEWTICTIIDEADDELMTNWFN</sequence>
<dbReference type="Gene3D" id="3.10.100.10">
    <property type="entry name" value="Mannose-Binding Protein A, subunit A"/>
    <property type="match status" value="2"/>
</dbReference>
<dbReference type="Pfam" id="PF00059">
    <property type="entry name" value="Lectin_C"/>
    <property type="match status" value="1"/>
</dbReference>
<keyword evidence="3" id="KW-1185">Reference proteome</keyword>
<dbReference type="InterPro" id="IPR001304">
    <property type="entry name" value="C-type_lectin-like"/>
</dbReference>
<dbReference type="PROSITE" id="PS50041">
    <property type="entry name" value="C_TYPE_LECTIN_2"/>
    <property type="match status" value="1"/>
</dbReference>
<dbReference type="SUPFAM" id="SSF56436">
    <property type="entry name" value="C-type lectin-like"/>
    <property type="match status" value="2"/>
</dbReference>
<dbReference type="InterPro" id="IPR016187">
    <property type="entry name" value="CTDL_fold"/>
</dbReference>
<name>A0AA47M3T4_MERPO</name>
<dbReference type="Proteomes" id="UP001174136">
    <property type="component" value="Unassembled WGS sequence"/>
</dbReference>
<feature type="domain" description="C-type lectin" evidence="1">
    <location>
        <begin position="327"/>
        <end position="419"/>
    </location>
</feature>
<comment type="caution">
    <text evidence="2">The sequence shown here is derived from an EMBL/GenBank/DDBJ whole genome shotgun (WGS) entry which is preliminary data.</text>
</comment>
<accession>A0AA47M3T4</accession>
<evidence type="ECO:0000259" key="1">
    <source>
        <dbReference type="PROSITE" id="PS50041"/>
    </source>
</evidence>
<evidence type="ECO:0000313" key="2">
    <source>
        <dbReference type="EMBL" id="KAK0133091.1"/>
    </source>
</evidence>